<evidence type="ECO:0000256" key="1">
    <source>
        <dbReference type="ARBA" id="ARBA00004370"/>
    </source>
</evidence>
<dbReference type="InterPro" id="IPR023395">
    <property type="entry name" value="MCP_dom_sf"/>
</dbReference>
<proteinExistence type="predicted"/>
<reference evidence="4 5" key="1">
    <citation type="journal article" date="2022" name="Nat. Plants">
        <title>Genomes of leafy and leafless Platanthera orchids illuminate the evolution of mycoheterotrophy.</title>
        <authorList>
            <person name="Li M.H."/>
            <person name="Liu K.W."/>
            <person name="Li Z."/>
            <person name="Lu H.C."/>
            <person name="Ye Q.L."/>
            <person name="Zhang D."/>
            <person name="Wang J.Y."/>
            <person name="Li Y.F."/>
            <person name="Zhong Z.M."/>
            <person name="Liu X."/>
            <person name="Yu X."/>
            <person name="Liu D.K."/>
            <person name="Tu X.D."/>
            <person name="Liu B."/>
            <person name="Hao Y."/>
            <person name="Liao X.Y."/>
            <person name="Jiang Y.T."/>
            <person name="Sun W.H."/>
            <person name="Chen J."/>
            <person name="Chen Y.Q."/>
            <person name="Ai Y."/>
            <person name="Zhai J.W."/>
            <person name="Wu S.S."/>
            <person name="Zhou Z."/>
            <person name="Hsiao Y.Y."/>
            <person name="Wu W.L."/>
            <person name="Chen Y.Y."/>
            <person name="Lin Y.F."/>
            <person name="Hsu J.L."/>
            <person name="Li C.Y."/>
            <person name="Wang Z.W."/>
            <person name="Zhao X."/>
            <person name="Zhong W.Y."/>
            <person name="Ma X.K."/>
            <person name="Ma L."/>
            <person name="Huang J."/>
            <person name="Chen G.Z."/>
            <person name="Huang M.Z."/>
            <person name="Huang L."/>
            <person name="Peng D.H."/>
            <person name="Luo Y.B."/>
            <person name="Zou S.Q."/>
            <person name="Chen S.P."/>
            <person name="Lan S."/>
            <person name="Tsai W.C."/>
            <person name="Van de Peer Y."/>
            <person name="Liu Z.J."/>
        </authorList>
    </citation>
    <scope>NUCLEOTIDE SEQUENCE [LARGE SCALE GENOMIC DNA]</scope>
    <source>
        <strain evidence="4">Lor288</strain>
    </source>
</reference>
<dbReference type="SUPFAM" id="SSF103506">
    <property type="entry name" value="Mitochondrial carrier"/>
    <property type="match status" value="1"/>
</dbReference>
<evidence type="ECO:0000256" key="2">
    <source>
        <dbReference type="ARBA" id="ARBA00022692"/>
    </source>
</evidence>
<accession>A0ABR2MTI3</accession>
<evidence type="ECO:0000313" key="4">
    <source>
        <dbReference type="EMBL" id="KAK8966904.1"/>
    </source>
</evidence>
<gene>
    <name evidence="4" type="ORF">KSP40_PGU009120</name>
</gene>
<comment type="caution">
    <text evidence="4">The sequence shown here is derived from an EMBL/GenBank/DDBJ whole genome shotgun (WGS) entry which is preliminary data.</text>
</comment>
<keyword evidence="2" id="KW-0812">Transmembrane</keyword>
<comment type="subcellular location">
    <subcellularLocation>
        <location evidence="1">Membrane</location>
    </subcellularLocation>
</comment>
<dbReference type="Gene3D" id="1.50.40.10">
    <property type="entry name" value="Mitochondrial carrier domain"/>
    <property type="match status" value="1"/>
</dbReference>
<name>A0ABR2MTI3_9ASPA</name>
<sequence>MGRRLRFLRLRPQQGGKALPPLRFDLHLSPLVPMLHFQPPDGLTTRGWGAWVATRDILVHEIYLWTYKSAGEYMHPGRRKRDGESLDTMLVVGGLARVTCWVLCYDLDVLKSWIQAHSEPRRYCDGEIVNCLKNYG</sequence>
<dbReference type="EMBL" id="JBBWWR010000005">
    <property type="protein sequence ID" value="KAK8966904.1"/>
    <property type="molecule type" value="Genomic_DNA"/>
</dbReference>
<keyword evidence="5" id="KW-1185">Reference proteome</keyword>
<dbReference type="Proteomes" id="UP001412067">
    <property type="component" value="Unassembled WGS sequence"/>
</dbReference>
<organism evidence="4 5">
    <name type="scientific">Platanthera guangdongensis</name>
    <dbReference type="NCBI Taxonomy" id="2320717"/>
    <lineage>
        <taxon>Eukaryota</taxon>
        <taxon>Viridiplantae</taxon>
        <taxon>Streptophyta</taxon>
        <taxon>Embryophyta</taxon>
        <taxon>Tracheophyta</taxon>
        <taxon>Spermatophyta</taxon>
        <taxon>Magnoliopsida</taxon>
        <taxon>Liliopsida</taxon>
        <taxon>Asparagales</taxon>
        <taxon>Orchidaceae</taxon>
        <taxon>Orchidoideae</taxon>
        <taxon>Orchideae</taxon>
        <taxon>Orchidinae</taxon>
        <taxon>Platanthera</taxon>
    </lineage>
</organism>
<keyword evidence="3" id="KW-0472">Membrane</keyword>
<protein>
    <submittedName>
        <fullName evidence="4">Uncharacterized protein</fullName>
    </submittedName>
</protein>
<evidence type="ECO:0000256" key="3">
    <source>
        <dbReference type="ARBA" id="ARBA00023136"/>
    </source>
</evidence>
<evidence type="ECO:0000313" key="5">
    <source>
        <dbReference type="Proteomes" id="UP001412067"/>
    </source>
</evidence>